<dbReference type="OrthoDB" id="5280830at2759"/>
<organism evidence="2 3">
    <name type="scientific">Heterodermia speciosa</name>
    <dbReference type="NCBI Taxonomy" id="116794"/>
    <lineage>
        <taxon>Eukaryota</taxon>
        <taxon>Fungi</taxon>
        <taxon>Dikarya</taxon>
        <taxon>Ascomycota</taxon>
        <taxon>Pezizomycotina</taxon>
        <taxon>Lecanoromycetes</taxon>
        <taxon>OSLEUM clade</taxon>
        <taxon>Lecanoromycetidae</taxon>
        <taxon>Caliciales</taxon>
        <taxon>Physciaceae</taxon>
        <taxon>Heterodermia</taxon>
    </lineage>
</organism>
<accession>A0A8H3FNU9</accession>
<reference evidence="2" key="1">
    <citation type="submission" date="2021-03" db="EMBL/GenBank/DDBJ databases">
        <authorList>
            <person name="Tagirdzhanova G."/>
        </authorList>
    </citation>
    <scope>NUCLEOTIDE SEQUENCE</scope>
</reference>
<feature type="region of interest" description="Disordered" evidence="1">
    <location>
        <begin position="219"/>
        <end position="247"/>
    </location>
</feature>
<keyword evidence="3" id="KW-1185">Reference proteome</keyword>
<dbReference type="AlphaFoldDB" id="A0A8H3FNU9"/>
<evidence type="ECO:0000313" key="3">
    <source>
        <dbReference type="Proteomes" id="UP000664521"/>
    </source>
</evidence>
<name>A0A8H3FNU9_9LECA</name>
<dbReference type="EMBL" id="CAJPDS010000048">
    <property type="protein sequence ID" value="CAF9928452.1"/>
    <property type="molecule type" value="Genomic_DNA"/>
</dbReference>
<dbReference type="Proteomes" id="UP000664521">
    <property type="component" value="Unassembled WGS sequence"/>
</dbReference>
<sequence>MPMDQWQLVQDRKENIVGSPQYKYRDKRKELFAARPNLARTLRKAFTQMFIGSARFGMDPSDTSDRQNGLQSQFKEELIERRFAVEDPKRIKSRVLRWIAQKVKLAVEGDAIIIILCGHGNERTRHFRLKVEPLLSDEFVKAISPFKAEVQVNTVYNDCYFGWFHDKIEDAAESNNQRRLVHVATTSTEPAVGDTLFDKSLSTDSRPLTLDFCVDPSVSKTTKTPKLTKSRATPLREKQIKSSMQKNPEGVYIVEDRIESNQARLAG</sequence>
<evidence type="ECO:0000256" key="1">
    <source>
        <dbReference type="SAM" id="MobiDB-lite"/>
    </source>
</evidence>
<gene>
    <name evidence="2" type="ORF">HETSPECPRED_006834</name>
</gene>
<comment type="caution">
    <text evidence="2">The sequence shown here is derived from an EMBL/GenBank/DDBJ whole genome shotgun (WGS) entry which is preliminary data.</text>
</comment>
<protein>
    <submittedName>
        <fullName evidence="2">Uncharacterized protein</fullName>
    </submittedName>
</protein>
<evidence type="ECO:0000313" key="2">
    <source>
        <dbReference type="EMBL" id="CAF9928452.1"/>
    </source>
</evidence>
<proteinExistence type="predicted"/>